<protein>
    <recommendedName>
        <fullName evidence="5">Beta-lactamase-like protein 2 homolog</fullName>
    </recommendedName>
</protein>
<name>A0A8S0ZJD0_ARCPL</name>
<dbReference type="Gene3D" id="1.10.10.10">
    <property type="entry name" value="Winged helix-like DNA-binding domain superfamily/Winged helix DNA-binding domain"/>
    <property type="match status" value="1"/>
</dbReference>
<dbReference type="InterPro" id="IPR047921">
    <property type="entry name" value="LACTB2-like_MBL-fold"/>
</dbReference>
<keyword evidence="4" id="KW-0862">Zinc</keyword>
<dbReference type="Proteomes" id="UP000494256">
    <property type="component" value="Unassembled WGS sequence"/>
</dbReference>
<dbReference type="InterPro" id="IPR036866">
    <property type="entry name" value="RibonucZ/Hydroxyglut_hydro"/>
</dbReference>
<feature type="domain" description="Metallo-beta-lactamase" evidence="6">
    <location>
        <begin position="32"/>
        <end position="200"/>
    </location>
</feature>
<organism evidence="7 10">
    <name type="scientific">Arctia plantaginis</name>
    <name type="common">Wood tiger moth</name>
    <name type="synonym">Phalaena plantaginis</name>
    <dbReference type="NCBI Taxonomy" id="874455"/>
    <lineage>
        <taxon>Eukaryota</taxon>
        <taxon>Metazoa</taxon>
        <taxon>Ecdysozoa</taxon>
        <taxon>Arthropoda</taxon>
        <taxon>Hexapoda</taxon>
        <taxon>Insecta</taxon>
        <taxon>Pterygota</taxon>
        <taxon>Neoptera</taxon>
        <taxon>Endopterygota</taxon>
        <taxon>Lepidoptera</taxon>
        <taxon>Glossata</taxon>
        <taxon>Ditrysia</taxon>
        <taxon>Noctuoidea</taxon>
        <taxon>Erebidae</taxon>
        <taxon>Arctiinae</taxon>
        <taxon>Arctia</taxon>
    </lineage>
</organism>
<evidence type="ECO:0000256" key="2">
    <source>
        <dbReference type="ARBA" id="ARBA00022723"/>
    </source>
</evidence>
<evidence type="ECO:0000256" key="5">
    <source>
        <dbReference type="ARBA" id="ARBA00069358"/>
    </source>
</evidence>
<dbReference type="FunFam" id="3.60.15.10:FF:000017">
    <property type="entry name" value="Lactamase beta 2"/>
    <property type="match status" value="1"/>
</dbReference>
<dbReference type="CDD" id="cd07722">
    <property type="entry name" value="LACTB2-like_MBL-fold"/>
    <property type="match status" value="1"/>
</dbReference>
<dbReference type="EMBL" id="CADEBD010000288">
    <property type="protein sequence ID" value="CAB3231411.1"/>
    <property type="molecule type" value="Genomic_DNA"/>
</dbReference>
<keyword evidence="2" id="KW-0479">Metal-binding</keyword>
<evidence type="ECO:0000313" key="9">
    <source>
        <dbReference type="Proteomes" id="UP000494106"/>
    </source>
</evidence>
<dbReference type="InterPro" id="IPR001279">
    <property type="entry name" value="Metallo-B-lactamas"/>
</dbReference>
<comment type="caution">
    <text evidence="7">The sequence shown here is derived from an EMBL/GenBank/DDBJ whole genome shotgun (WGS) entry which is preliminary data.</text>
</comment>
<keyword evidence="9" id="KW-1185">Reference proteome</keyword>
<evidence type="ECO:0000313" key="8">
    <source>
        <dbReference type="EMBL" id="CAB3248211.1"/>
    </source>
</evidence>
<evidence type="ECO:0000313" key="10">
    <source>
        <dbReference type="Proteomes" id="UP000494256"/>
    </source>
</evidence>
<gene>
    <name evidence="8" type="ORF">APLA_LOCUS11591</name>
    <name evidence="7" type="ORF">APLA_LOCUS5166</name>
</gene>
<dbReference type="InterPro" id="IPR036388">
    <property type="entry name" value="WH-like_DNA-bd_sf"/>
</dbReference>
<comment type="similarity">
    <text evidence="1">Belongs to the metallo-beta-lactamase superfamily. Glyoxalase II family.</text>
</comment>
<dbReference type="SMART" id="SM00849">
    <property type="entry name" value="Lactamase_B"/>
    <property type="match status" value="1"/>
</dbReference>
<dbReference type="Proteomes" id="UP000494106">
    <property type="component" value="Unassembled WGS sequence"/>
</dbReference>
<evidence type="ECO:0000256" key="4">
    <source>
        <dbReference type="ARBA" id="ARBA00022833"/>
    </source>
</evidence>
<dbReference type="GO" id="GO:0016787">
    <property type="term" value="F:hydrolase activity"/>
    <property type="evidence" value="ECO:0007669"/>
    <property type="project" value="UniProtKB-KW"/>
</dbReference>
<dbReference type="AlphaFoldDB" id="A0A8S0ZJD0"/>
<dbReference type="PANTHER" id="PTHR23131:SF0">
    <property type="entry name" value="ENDORIBONUCLEASE LACTB2"/>
    <property type="match status" value="1"/>
</dbReference>
<dbReference type="EMBL" id="CADEBC010000532">
    <property type="protein sequence ID" value="CAB3248211.1"/>
    <property type="molecule type" value="Genomic_DNA"/>
</dbReference>
<dbReference type="GO" id="GO:0031123">
    <property type="term" value="P:RNA 3'-end processing"/>
    <property type="evidence" value="ECO:0007669"/>
    <property type="project" value="UniProtKB-ARBA"/>
</dbReference>
<sequence length="296" mass="33386">MKILRAIPDVTRLTSRIIRILGCNPSPMTLQGTNTYLLGTGRKRILIDAGEKNVPEYLNNLADVVHSEQVDIEHIVVTHWHNDHLGGVEDIYGTIANQPKVWKHRRSADGDAKIQLNEDITIEWLSDGQEIEVEGATVKIHHTPGHTSDHVALTLLEENILFSGDCILGEGTCVFEDLCAYMDSLNKILDLKPDAIYPGHGNIIEDPAVTIKYNIDHRNERENQILDTLKVHSDKQLNEMDLVTLIYKTVPEYLKNAAAYNVNHHLIKLTKENKIKCCTIDGEYKWQYIAPPSSSL</sequence>
<evidence type="ECO:0000256" key="3">
    <source>
        <dbReference type="ARBA" id="ARBA00022801"/>
    </source>
</evidence>
<evidence type="ECO:0000259" key="6">
    <source>
        <dbReference type="SMART" id="SM00849"/>
    </source>
</evidence>
<dbReference type="GO" id="GO:0003727">
    <property type="term" value="F:single-stranded RNA binding"/>
    <property type="evidence" value="ECO:0007669"/>
    <property type="project" value="TreeGrafter"/>
</dbReference>
<dbReference type="GO" id="GO:0046872">
    <property type="term" value="F:metal ion binding"/>
    <property type="evidence" value="ECO:0007669"/>
    <property type="project" value="UniProtKB-KW"/>
</dbReference>
<evidence type="ECO:0000256" key="1">
    <source>
        <dbReference type="ARBA" id="ARBA00006759"/>
    </source>
</evidence>
<evidence type="ECO:0000313" key="7">
    <source>
        <dbReference type="EMBL" id="CAB3231411.1"/>
    </source>
</evidence>
<proteinExistence type="inferred from homology"/>
<dbReference type="Gene3D" id="3.60.15.10">
    <property type="entry name" value="Ribonuclease Z/Hydroxyacylglutathione hydrolase-like"/>
    <property type="match status" value="1"/>
</dbReference>
<dbReference type="Pfam" id="PF00753">
    <property type="entry name" value="Lactamase_B"/>
    <property type="match status" value="1"/>
</dbReference>
<dbReference type="GO" id="GO:0005759">
    <property type="term" value="C:mitochondrial matrix"/>
    <property type="evidence" value="ECO:0007669"/>
    <property type="project" value="TreeGrafter"/>
</dbReference>
<accession>A0A8S0ZJD0</accession>
<keyword evidence="3" id="KW-0378">Hydrolase</keyword>
<dbReference type="Pfam" id="PF17778">
    <property type="entry name" value="WHD_BLACT"/>
    <property type="match status" value="1"/>
</dbReference>
<dbReference type="InterPro" id="IPR041516">
    <property type="entry name" value="LACTB2_WH"/>
</dbReference>
<dbReference type="OrthoDB" id="17458at2759"/>
<reference evidence="9 10" key="1">
    <citation type="submission" date="2020-04" db="EMBL/GenBank/DDBJ databases">
        <authorList>
            <person name="Wallbank WR R."/>
            <person name="Pardo Diaz C."/>
            <person name="Kozak K."/>
            <person name="Martin S."/>
            <person name="Jiggins C."/>
            <person name="Moest M."/>
            <person name="Warren A I."/>
            <person name="Byers J.R.P. K."/>
            <person name="Montejo-Kovacevich G."/>
            <person name="Yen C E."/>
        </authorList>
    </citation>
    <scope>NUCLEOTIDE SEQUENCE [LARGE SCALE GENOMIC DNA]</scope>
</reference>
<dbReference type="GO" id="GO:0004521">
    <property type="term" value="F:RNA endonuclease activity"/>
    <property type="evidence" value="ECO:0007669"/>
    <property type="project" value="TreeGrafter"/>
</dbReference>
<dbReference type="SUPFAM" id="SSF56281">
    <property type="entry name" value="Metallo-hydrolase/oxidoreductase"/>
    <property type="match status" value="1"/>
</dbReference>
<dbReference type="PANTHER" id="PTHR23131">
    <property type="entry name" value="ENDORIBONUCLEASE LACTB2"/>
    <property type="match status" value="1"/>
</dbReference>
<dbReference type="InterPro" id="IPR050662">
    <property type="entry name" value="Sec-metab_biosynth-thioest"/>
</dbReference>